<proteinExistence type="predicted"/>
<name>A0AAE0KA70_9PEZI</name>
<dbReference type="Proteomes" id="UP001287356">
    <property type="component" value="Unassembled WGS sequence"/>
</dbReference>
<reference evidence="6" key="2">
    <citation type="submission" date="2023-06" db="EMBL/GenBank/DDBJ databases">
        <authorList>
            <consortium name="Lawrence Berkeley National Laboratory"/>
            <person name="Haridas S."/>
            <person name="Hensen N."/>
            <person name="Bonometti L."/>
            <person name="Westerberg I."/>
            <person name="Brannstrom I.O."/>
            <person name="Guillou S."/>
            <person name="Cros-Aarteil S."/>
            <person name="Calhoun S."/>
            <person name="Kuo A."/>
            <person name="Mondo S."/>
            <person name="Pangilinan J."/>
            <person name="Riley R."/>
            <person name="Labutti K."/>
            <person name="Andreopoulos B."/>
            <person name="Lipzen A."/>
            <person name="Chen C."/>
            <person name="Yanf M."/>
            <person name="Daum C."/>
            <person name="Ng V."/>
            <person name="Clum A."/>
            <person name="Steindorff A."/>
            <person name="Ohm R."/>
            <person name="Martin F."/>
            <person name="Silar P."/>
            <person name="Natvig D."/>
            <person name="Lalanne C."/>
            <person name="Gautier V."/>
            <person name="Ament-Velasquez S.L."/>
            <person name="Kruys A."/>
            <person name="Hutchinson M.I."/>
            <person name="Powell A.J."/>
            <person name="Barry K."/>
            <person name="Miller A.N."/>
            <person name="Grigoriev I.V."/>
            <person name="Debuchy R."/>
            <person name="Gladieux P."/>
            <person name="Thoren M.H."/>
            <person name="Johannesson H."/>
        </authorList>
    </citation>
    <scope>NUCLEOTIDE SEQUENCE</scope>
    <source>
        <strain evidence="6">CBS 958.72</strain>
    </source>
</reference>
<accession>A0AAE0KA70</accession>
<keyword evidence="7" id="KW-1185">Reference proteome</keyword>
<evidence type="ECO:0000256" key="2">
    <source>
        <dbReference type="ARBA" id="ARBA00023002"/>
    </source>
</evidence>
<feature type="domain" description="NmrA-like" evidence="5">
    <location>
        <begin position="6"/>
        <end position="247"/>
    </location>
</feature>
<organism evidence="6 7">
    <name type="scientific">Lasiosphaeria ovina</name>
    <dbReference type="NCBI Taxonomy" id="92902"/>
    <lineage>
        <taxon>Eukaryota</taxon>
        <taxon>Fungi</taxon>
        <taxon>Dikarya</taxon>
        <taxon>Ascomycota</taxon>
        <taxon>Pezizomycotina</taxon>
        <taxon>Sordariomycetes</taxon>
        <taxon>Sordariomycetidae</taxon>
        <taxon>Sordariales</taxon>
        <taxon>Lasiosphaeriaceae</taxon>
        <taxon>Lasiosphaeria</taxon>
    </lineage>
</organism>
<dbReference type="EMBL" id="JAULSN010000004">
    <property type="protein sequence ID" value="KAK3372924.1"/>
    <property type="molecule type" value="Genomic_DNA"/>
</dbReference>
<evidence type="ECO:0000313" key="7">
    <source>
        <dbReference type="Proteomes" id="UP001287356"/>
    </source>
</evidence>
<dbReference type="SUPFAM" id="SSF51735">
    <property type="entry name" value="NAD(P)-binding Rossmann-fold domains"/>
    <property type="match status" value="1"/>
</dbReference>
<evidence type="ECO:0000256" key="3">
    <source>
        <dbReference type="SAM" id="MobiDB-lite"/>
    </source>
</evidence>
<keyword evidence="2" id="KW-0560">Oxidoreductase</keyword>
<dbReference type="InterPro" id="IPR036291">
    <property type="entry name" value="NAD(P)-bd_dom_sf"/>
</dbReference>
<dbReference type="GO" id="GO:0016491">
    <property type="term" value="F:oxidoreductase activity"/>
    <property type="evidence" value="ECO:0007669"/>
    <property type="project" value="UniProtKB-KW"/>
</dbReference>
<dbReference type="InterPro" id="IPR008030">
    <property type="entry name" value="NmrA-like"/>
</dbReference>
<keyword evidence="4" id="KW-1133">Transmembrane helix</keyword>
<gene>
    <name evidence="6" type="ORF">B0T24DRAFT_575052</name>
</gene>
<keyword evidence="4" id="KW-0812">Transmembrane</keyword>
<keyword evidence="1" id="KW-0521">NADP</keyword>
<evidence type="ECO:0000256" key="1">
    <source>
        <dbReference type="ARBA" id="ARBA00022857"/>
    </source>
</evidence>
<feature type="region of interest" description="Disordered" evidence="3">
    <location>
        <begin position="29"/>
        <end position="51"/>
    </location>
</feature>
<evidence type="ECO:0000313" key="6">
    <source>
        <dbReference type="EMBL" id="KAK3372924.1"/>
    </source>
</evidence>
<dbReference type="InterPro" id="IPR051609">
    <property type="entry name" value="NmrA/Isoflavone_reductase-like"/>
</dbReference>
<dbReference type="CDD" id="cd05259">
    <property type="entry name" value="PCBER_SDR_a"/>
    <property type="match status" value="1"/>
</dbReference>
<dbReference type="InterPro" id="IPR045312">
    <property type="entry name" value="PCBER-like"/>
</dbReference>
<dbReference type="Pfam" id="PF05368">
    <property type="entry name" value="NmrA"/>
    <property type="match status" value="1"/>
</dbReference>
<evidence type="ECO:0000259" key="5">
    <source>
        <dbReference type="Pfam" id="PF05368"/>
    </source>
</evidence>
<sequence>MAAPSVLVVGAGELGTAVATALAKHPHRRGGKIGVLRRAETQRSSDPAKQAETARLSTLGAVHETGDFVSSPVAALADVFRRYDVVVQCGGFGLPAGTQLRVTDAALRASVTRFFPWQFGVDYPTIGLGSAHELFDEMLEVRKRLREQTATQWTIVSTGLFMSFLFVPGFGVVELDKRVVRALGSWENRVTVTTPQDIGVMVAEAVYVPGDTVNSVVFVAGETISYGKLASLLDEVSEAKFERELWDMGYLSAQLQSEPNGLMLKYRNIFGAGVGVAWDVEKTLNYQRGIAMTSLEEYVKENRGLLK</sequence>
<protein>
    <recommendedName>
        <fullName evidence="5">NmrA-like domain-containing protein</fullName>
    </recommendedName>
</protein>
<dbReference type="Gene3D" id="3.90.25.10">
    <property type="entry name" value="UDP-galactose 4-epimerase, domain 1"/>
    <property type="match status" value="1"/>
</dbReference>
<feature type="transmembrane region" description="Helical" evidence="4">
    <location>
        <begin position="153"/>
        <end position="173"/>
    </location>
</feature>
<dbReference type="PANTHER" id="PTHR47706">
    <property type="entry name" value="NMRA-LIKE FAMILY PROTEIN"/>
    <property type="match status" value="1"/>
</dbReference>
<evidence type="ECO:0000256" key="4">
    <source>
        <dbReference type="SAM" id="Phobius"/>
    </source>
</evidence>
<comment type="caution">
    <text evidence="6">The sequence shown here is derived from an EMBL/GenBank/DDBJ whole genome shotgun (WGS) entry which is preliminary data.</text>
</comment>
<dbReference type="AlphaFoldDB" id="A0AAE0KA70"/>
<dbReference type="Gene3D" id="3.40.50.720">
    <property type="entry name" value="NAD(P)-binding Rossmann-like Domain"/>
    <property type="match status" value="1"/>
</dbReference>
<keyword evidence="4" id="KW-0472">Membrane</keyword>
<dbReference type="PANTHER" id="PTHR47706:SF6">
    <property type="entry name" value="NMRA-LIKE FAMILY PROTEIN (AFU_ORTHOLOGUE AFUA_6G00280)"/>
    <property type="match status" value="1"/>
</dbReference>
<reference evidence="6" key="1">
    <citation type="journal article" date="2023" name="Mol. Phylogenet. Evol.">
        <title>Genome-scale phylogeny and comparative genomics of the fungal order Sordariales.</title>
        <authorList>
            <person name="Hensen N."/>
            <person name="Bonometti L."/>
            <person name="Westerberg I."/>
            <person name="Brannstrom I.O."/>
            <person name="Guillou S."/>
            <person name="Cros-Aarteil S."/>
            <person name="Calhoun S."/>
            <person name="Haridas S."/>
            <person name="Kuo A."/>
            <person name="Mondo S."/>
            <person name="Pangilinan J."/>
            <person name="Riley R."/>
            <person name="LaButti K."/>
            <person name="Andreopoulos B."/>
            <person name="Lipzen A."/>
            <person name="Chen C."/>
            <person name="Yan M."/>
            <person name="Daum C."/>
            <person name="Ng V."/>
            <person name="Clum A."/>
            <person name="Steindorff A."/>
            <person name="Ohm R.A."/>
            <person name="Martin F."/>
            <person name="Silar P."/>
            <person name="Natvig D.O."/>
            <person name="Lalanne C."/>
            <person name="Gautier V."/>
            <person name="Ament-Velasquez S.L."/>
            <person name="Kruys A."/>
            <person name="Hutchinson M.I."/>
            <person name="Powell A.J."/>
            <person name="Barry K."/>
            <person name="Miller A.N."/>
            <person name="Grigoriev I.V."/>
            <person name="Debuchy R."/>
            <person name="Gladieux P."/>
            <person name="Hiltunen Thoren M."/>
            <person name="Johannesson H."/>
        </authorList>
    </citation>
    <scope>NUCLEOTIDE SEQUENCE</scope>
    <source>
        <strain evidence="6">CBS 958.72</strain>
    </source>
</reference>